<organism evidence="2 3">
    <name type="scientific">Cyanidium caldarium</name>
    <name type="common">Red alga</name>
    <dbReference type="NCBI Taxonomy" id="2771"/>
    <lineage>
        <taxon>Eukaryota</taxon>
        <taxon>Rhodophyta</taxon>
        <taxon>Bangiophyceae</taxon>
        <taxon>Cyanidiales</taxon>
        <taxon>Cyanidiaceae</taxon>
        <taxon>Cyanidium</taxon>
    </lineage>
</organism>
<proteinExistence type="predicted"/>
<keyword evidence="1" id="KW-1133">Transmembrane helix</keyword>
<evidence type="ECO:0000313" key="3">
    <source>
        <dbReference type="Proteomes" id="UP001301350"/>
    </source>
</evidence>
<keyword evidence="1" id="KW-0812">Transmembrane</keyword>
<dbReference type="Proteomes" id="UP001301350">
    <property type="component" value="Unassembled WGS sequence"/>
</dbReference>
<comment type="caution">
    <text evidence="2">The sequence shown here is derived from an EMBL/GenBank/DDBJ whole genome shotgun (WGS) entry which is preliminary data.</text>
</comment>
<gene>
    <name evidence="2" type="ORF">CDCA_CDCA01G0258</name>
</gene>
<protein>
    <submittedName>
        <fullName evidence="2">Uncharacterized protein</fullName>
    </submittedName>
</protein>
<keyword evidence="3" id="KW-1185">Reference proteome</keyword>
<dbReference type="EMBL" id="JANCYW010000001">
    <property type="protein sequence ID" value="KAK4534233.1"/>
    <property type="molecule type" value="Genomic_DNA"/>
</dbReference>
<dbReference type="InterPro" id="IPR036410">
    <property type="entry name" value="HSP_DnaJ_Cys-rich_dom_sf"/>
</dbReference>
<dbReference type="AlphaFoldDB" id="A0AAV9IQD2"/>
<evidence type="ECO:0000256" key="1">
    <source>
        <dbReference type="SAM" id="Phobius"/>
    </source>
</evidence>
<keyword evidence="1" id="KW-0472">Membrane</keyword>
<dbReference type="PANTHER" id="PTHR15852">
    <property type="entry name" value="PLASTID TRANSCRIPTIONALLY ACTIVE PROTEIN"/>
    <property type="match status" value="1"/>
</dbReference>
<dbReference type="PANTHER" id="PTHR15852:SF54">
    <property type="entry name" value="PROTEIN SSUH2 HOMOLOG"/>
    <property type="match status" value="1"/>
</dbReference>
<sequence length="180" mass="19523">MNAQRTPSPRMRRRLATPSGFVAEVCLGHFHAPSTSRFAALDSAPIRRPLHRWRVVRLRPARITGGQRYAVRMEMDSTAVIAVAAAVGGLAAGIGLIVFTERQGLRGKERGSSRKCVDCRGAGRVACGFCRGSGLIGFDEDNMQTCTYCDGKGTIVCKNCEGSGAQPQYLDRLSPEDFMD</sequence>
<feature type="transmembrane region" description="Helical" evidence="1">
    <location>
        <begin position="79"/>
        <end position="100"/>
    </location>
</feature>
<evidence type="ECO:0000313" key="2">
    <source>
        <dbReference type="EMBL" id="KAK4534233.1"/>
    </source>
</evidence>
<reference evidence="2 3" key="1">
    <citation type="submission" date="2022-07" db="EMBL/GenBank/DDBJ databases">
        <title>Genome-wide signatures of adaptation to extreme environments.</title>
        <authorList>
            <person name="Cho C.H."/>
            <person name="Yoon H.S."/>
        </authorList>
    </citation>
    <scope>NUCLEOTIDE SEQUENCE [LARGE SCALE GENOMIC DNA]</scope>
    <source>
        <strain evidence="2 3">DBV 063 E5</strain>
    </source>
</reference>
<accession>A0AAV9IQD2</accession>
<dbReference type="SUPFAM" id="SSF57938">
    <property type="entry name" value="DnaJ/Hsp40 cysteine-rich domain"/>
    <property type="match status" value="1"/>
</dbReference>
<name>A0AAV9IQD2_CYACA</name>